<dbReference type="EMBL" id="JNBS01002533">
    <property type="protein sequence ID" value="OQR90503.1"/>
    <property type="molecule type" value="Genomic_DNA"/>
</dbReference>
<proteinExistence type="predicted"/>
<protein>
    <submittedName>
        <fullName evidence="1">Uncharacterized protein</fullName>
    </submittedName>
</protein>
<dbReference type="OrthoDB" id="71928at2759"/>
<organism evidence="1 2">
    <name type="scientific">Thraustotheca clavata</name>
    <dbReference type="NCBI Taxonomy" id="74557"/>
    <lineage>
        <taxon>Eukaryota</taxon>
        <taxon>Sar</taxon>
        <taxon>Stramenopiles</taxon>
        <taxon>Oomycota</taxon>
        <taxon>Saprolegniomycetes</taxon>
        <taxon>Saprolegniales</taxon>
        <taxon>Achlyaceae</taxon>
        <taxon>Thraustotheca</taxon>
    </lineage>
</organism>
<keyword evidence="2" id="KW-1185">Reference proteome</keyword>
<evidence type="ECO:0000313" key="1">
    <source>
        <dbReference type="EMBL" id="OQR90503.1"/>
    </source>
</evidence>
<dbReference type="Proteomes" id="UP000243217">
    <property type="component" value="Unassembled WGS sequence"/>
</dbReference>
<name>A0A1V9YXZ0_9STRA</name>
<dbReference type="PANTHER" id="PTHR31827">
    <property type="entry name" value="EMB|CAB89363.1"/>
    <property type="match status" value="1"/>
</dbReference>
<dbReference type="PANTHER" id="PTHR31827:SF1">
    <property type="entry name" value="EMB|CAB89363.1"/>
    <property type="match status" value="1"/>
</dbReference>
<dbReference type="STRING" id="74557.A0A1V9YXZ0"/>
<comment type="caution">
    <text evidence="1">The sequence shown here is derived from an EMBL/GenBank/DDBJ whole genome shotgun (WGS) entry which is preliminary data.</text>
</comment>
<evidence type="ECO:0000313" key="2">
    <source>
        <dbReference type="Proteomes" id="UP000243217"/>
    </source>
</evidence>
<gene>
    <name evidence="1" type="ORF">THRCLA_22543</name>
</gene>
<accession>A0A1V9YXZ0</accession>
<sequence>MAMPILLNADVPKYRSISISSLLSRENDEHILSSNEGDYQKTLPKYCCSVHGCSRVSQRYGLCHRHGGKRTCKYENCQSKDRGSGYCIKHGGGRPCEVISCSKRVRRKGMCAQHFRLIYCDNN</sequence>
<reference evidence="1 2" key="1">
    <citation type="journal article" date="2014" name="Genome Biol. Evol.">
        <title>The secreted proteins of Achlya hypogyna and Thraustotheca clavata identify the ancestral oomycete secretome and reveal gene acquisitions by horizontal gene transfer.</title>
        <authorList>
            <person name="Misner I."/>
            <person name="Blouin N."/>
            <person name="Leonard G."/>
            <person name="Richards T.A."/>
            <person name="Lane C.E."/>
        </authorList>
    </citation>
    <scope>NUCLEOTIDE SEQUENCE [LARGE SCALE GENOMIC DNA]</scope>
    <source>
        <strain evidence="1 2">ATCC 34112</strain>
    </source>
</reference>
<dbReference type="AlphaFoldDB" id="A0A1V9YXZ0"/>